<reference evidence="2 3" key="1">
    <citation type="submission" date="2017-05" db="EMBL/GenBank/DDBJ databases">
        <authorList>
            <person name="Varghese N."/>
            <person name="Submissions S."/>
        </authorList>
    </citation>
    <scope>NUCLEOTIDE SEQUENCE [LARGE SCALE GENOMIC DNA]</scope>
    <source>
        <strain evidence="2 3">DSM 27040</strain>
    </source>
</reference>
<dbReference type="Proteomes" id="UP000319040">
    <property type="component" value="Unassembled WGS sequence"/>
</dbReference>
<feature type="signal peptide" evidence="1">
    <location>
        <begin position="1"/>
        <end position="24"/>
    </location>
</feature>
<proteinExistence type="predicted"/>
<keyword evidence="1" id="KW-0732">Signal</keyword>
<evidence type="ECO:0000313" key="2">
    <source>
        <dbReference type="EMBL" id="SMO51006.1"/>
    </source>
</evidence>
<dbReference type="AlphaFoldDB" id="A0A521BV24"/>
<dbReference type="EMBL" id="FXTB01000002">
    <property type="protein sequence ID" value="SMO51006.1"/>
    <property type="molecule type" value="Genomic_DNA"/>
</dbReference>
<organism evidence="2 3">
    <name type="scientific">Saccharicrinis carchari</name>
    <dbReference type="NCBI Taxonomy" id="1168039"/>
    <lineage>
        <taxon>Bacteria</taxon>
        <taxon>Pseudomonadati</taxon>
        <taxon>Bacteroidota</taxon>
        <taxon>Bacteroidia</taxon>
        <taxon>Marinilabiliales</taxon>
        <taxon>Marinilabiliaceae</taxon>
        <taxon>Saccharicrinis</taxon>
    </lineage>
</organism>
<feature type="chain" id="PRO_5021767790" evidence="1">
    <location>
        <begin position="25"/>
        <end position="325"/>
    </location>
</feature>
<name>A0A521BV24_SACCC</name>
<gene>
    <name evidence="2" type="ORF">SAMN06265379_102101</name>
</gene>
<keyword evidence="3" id="KW-1185">Reference proteome</keyword>
<protein>
    <submittedName>
        <fullName evidence="2">Uncharacterized protein</fullName>
    </submittedName>
</protein>
<evidence type="ECO:0000313" key="3">
    <source>
        <dbReference type="Proteomes" id="UP000319040"/>
    </source>
</evidence>
<dbReference type="RefSeq" id="WP_246095470.1">
    <property type="nucleotide sequence ID" value="NZ_FXTB01000002.1"/>
</dbReference>
<sequence length="325" mass="37157">MRTILFILLFLPFAFKAISQPVPALDENIPYLVTFGSEGDKAWGDDDYCQVIFFSVPRNHTEPIFIRVYDPDTGGDLDEQKGEWDTRMKYSVYGGKGACSHEDAKRINLSGRFNSGTLLATKTFGASPRYNKSWYTFGPINPSEGEFLPDEYGGYVFKVIVQGVAGDDGNLYRLFLSNKPDENQAVEGAFAFYYKYKFRLHDNVNEVSHIYPFIDDRVQSIKQSNFDWDNDGFIRIISVAKNGEILKTSGDNEWVQSLHNIHATERNTSYDIQIIKDKRAQIKNNNVVIYLENQYGELIEFYSVPIGGIPKYKYSIGMKPKTIRN</sequence>
<accession>A0A521BV24</accession>
<evidence type="ECO:0000256" key="1">
    <source>
        <dbReference type="SAM" id="SignalP"/>
    </source>
</evidence>